<feature type="signal peptide" evidence="1">
    <location>
        <begin position="1"/>
        <end position="19"/>
    </location>
</feature>
<dbReference type="AlphaFoldDB" id="A0A4U8UIJ1"/>
<evidence type="ECO:0000256" key="1">
    <source>
        <dbReference type="SAM" id="SignalP"/>
    </source>
</evidence>
<proteinExistence type="predicted"/>
<evidence type="ECO:0000313" key="3">
    <source>
        <dbReference type="EMBL" id="TMS32451.1"/>
    </source>
</evidence>
<evidence type="ECO:0000313" key="2">
    <source>
        <dbReference type="EMBL" id="TMS32450.1"/>
    </source>
</evidence>
<dbReference type="EMBL" id="AZBU02000001">
    <property type="protein sequence ID" value="TMS32450.1"/>
    <property type="molecule type" value="Genomic_DNA"/>
</dbReference>
<evidence type="ECO:0000313" key="4">
    <source>
        <dbReference type="Proteomes" id="UP000298663"/>
    </source>
</evidence>
<accession>A0A4U8UIJ1</accession>
<reference evidence="3 4" key="3">
    <citation type="journal article" date="2019" name="G3 (Bethesda)">
        <title>Hybrid Assembly of the Genome of the Entomopathogenic Nematode Steinernema carpocapsae Identifies the X-Chromosome.</title>
        <authorList>
            <person name="Serra L."/>
            <person name="Macchietto M."/>
            <person name="Macias-Munoz A."/>
            <person name="McGill C.J."/>
            <person name="Rodriguez I.M."/>
            <person name="Rodriguez B."/>
            <person name="Murad R."/>
            <person name="Mortazavi A."/>
        </authorList>
    </citation>
    <scope>NUCLEOTIDE SEQUENCE [LARGE SCALE GENOMIC DNA]</scope>
    <source>
        <strain evidence="3 4">ALL</strain>
    </source>
</reference>
<dbReference type="EMBL" id="AZBU02000001">
    <property type="protein sequence ID" value="TMS32451.1"/>
    <property type="molecule type" value="Genomic_DNA"/>
</dbReference>
<protein>
    <submittedName>
        <fullName evidence="3">Uncharacterized protein</fullName>
    </submittedName>
</protein>
<feature type="chain" id="PRO_5036359901" evidence="1">
    <location>
        <begin position="20"/>
        <end position="140"/>
    </location>
</feature>
<name>A0A4U8UIJ1_STECR</name>
<sequence>MQLISVFFVIAVLATSVGAESKLQEILNKNLMPTMATGGDDVAIDFEARSGEPREEVAEENLIRYSVKEADANCPFNKICSGSQLFQCEAGCIGFDMKPCDETSCNRFNACFPETTMACHCECKNSTLGVSSSILTRCCN</sequence>
<organism evidence="3 4">
    <name type="scientific">Steinernema carpocapsae</name>
    <name type="common">Entomopathogenic nematode</name>
    <dbReference type="NCBI Taxonomy" id="34508"/>
    <lineage>
        <taxon>Eukaryota</taxon>
        <taxon>Metazoa</taxon>
        <taxon>Ecdysozoa</taxon>
        <taxon>Nematoda</taxon>
        <taxon>Chromadorea</taxon>
        <taxon>Rhabditida</taxon>
        <taxon>Tylenchina</taxon>
        <taxon>Panagrolaimomorpha</taxon>
        <taxon>Strongyloidoidea</taxon>
        <taxon>Steinernematidae</taxon>
        <taxon>Steinernema</taxon>
    </lineage>
</organism>
<keyword evidence="1" id="KW-0732">Signal</keyword>
<keyword evidence="4" id="KW-1185">Reference proteome</keyword>
<comment type="caution">
    <text evidence="3">The sequence shown here is derived from an EMBL/GenBank/DDBJ whole genome shotgun (WGS) entry which is preliminary data.</text>
</comment>
<reference evidence="3" key="1">
    <citation type="submission" date="2013-11" db="EMBL/GenBank/DDBJ databases">
        <authorList>
            <person name="Sternberg P."/>
            <person name="Dillman A."/>
            <person name="Macchietto M."/>
        </authorList>
    </citation>
    <scope>NUCLEOTIDE SEQUENCE</scope>
    <source>
        <strain evidence="3">ALL</strain>
    </source>
</reference>
<gene>
    <name evidence="2" type="ORF">L596_000283</name>
    <name evidence="3" type="ORF">L596_000284</name>
</gene>
<reference evidence="3 4" key="2">
    <citation type="journal article" date="2015" name="Genome Biol.">
        <title>Comparative genomics of Steinernema reveals deeply conserved gene regulatory networks.</title>
        <authorList>
            <person name="Dillman A.R."/>
            <person name="Macchietto M."/>
            <person name="Porter C.F."/>
            <person name="Rogers A."/>
            <person name="Williams B."/>
            <person name="Antoshechkin I."/>
            <person name="Lee M.M."/>
            <person name="Goodwin Z."/>
            <person name="Lu X."/>
            <person name="Lewis E.E."/>
            <person name="Goodrich-Blair H."/>
            <person name="Stock S.P."/>
            <person name="Adams B.J."/>
            <person name="Sternberg P.W."/>
            <person name="Mortazavi A."/>
        </authorList>
    </citation>
    <scope>NUCLEOTIDE SEQUENCE [LARGE SCALE GENOMIC DNA]</scope>
    <source>
        <strain evidence="3 4">ALL</strain>
    </source>
</reference>
<dbReference type="Proteomes" id="UP000298663">
    <property type="component" value="Chromosome X"/>
</dbReference>